<name>C5LN65_PERM5</name>
<keyword evidence="3" id="KW-1185">Reference proteome</keyword>
<gene>
    <name evidence="2" type="ORF">Pmar_PMAR028316</name>
</gene>
<dbReference type="InterPro" id="IPR014756">
    <property type="entry name" value="Ig_E-set"/>
</dbReference>
<dbReference type="AlphaFoldDB" id="C5LN65"/>
<dbReference type="Gene3D" id="2.60.40.10">
    <property type="entry name" value="Immunoglobulins"/>
    <property type="match status" value="1"/>
</dbReference>
<dbReference type="EMBL" id="GG683700">
    <property type="protein sequence ID" value="EER01864.1"/>
    <property type="molecule type" value="Genomic_DNA"/>
</dbReference>
<dbReference type="RefSeq" id="XP_002769146.1">
    <property type="nucleotide sequence ID" value="XM_002769100.1"/>
</dbReference>
<feature type="region of interest" description="Disordered" evidence="1">
    <location>
        <begin position="178"/>
        <end position="204"/>
    </location>
</feature>
<evidence type="ECO:0000256" key="1">
    <source>
        <dbReference type="SAM" id="MobiDB-lite"/>
    </source>
</evidence>
<evidence type="ECO:0008006" key="4">
    <source>
        <dbReference type="Google" id="ProtNLM"/>
    </source>
</evidence>
<sequence length="204" mass="21751">MPIEEASLDWLKHNVSLKAVVPDWSFHNGGGIVVLTGTFVPPSIFNFSAILVNFGQGGPRASATLMNESAINCTVPAMPDNFFDTVQLSVTVVFLSPFNSTHVNITAQGPGLVFSYLPNLALGSLVPRTGPPGGLTNVTMRVMFFANFSTGLERDLGLDFDCAIGTFRSPARFRLADESSLAGPHGRPKAGRLRSTGPTFGEVH</sequence>
<dbReference type="SUPFAM" id="SSF81296">
    <property type="entry name" value="E set domains"/>
    <property type="match status" value="1"/>
</dbReference>
<protein>
    <recommendedName>
        <fullName evidence="4">IPT/TIG domain-containing protein</fullName>
    </recommendedName>
</protein>
<dbReference type="InParanoid" id="C5LN65"/>
<dbReference type="InterPro" id="IPR013783">
    <property type="entry name" value="Ig-like_fold"/>
</dbReference>
<dbReference type="GeneID" id="9054294"/>
<organism evidence="3">
    <name type="scientific">Perkinsus marinus (strain ATCC 50983 / TXsc)</name>
    <dbReference type="NCBI Taxonomy" id="423536"/>
    <lineage>
        <taxon>Eukaryota</taxon>
        <taxon>Sar</taxon>
        <taxon>Alveolata</taxon>
        <taxon>Perkinsozoa</taxon>
        <taxon>Perkinsea</taxon>
        <taxon>Perkinsida</taxon>
        <taxon>Perkinsidae</taxon>
        <taxon>Perkinsus</taxon>
    </lineage>
</organism>
<proteinExistence type="predicted"/>
<evidence type="ECO:0000313" key="2">
    <source>
        <dbReference type="EMBL" id="EER01864.1"/>
    </source>
</evidence>
<accession>C5LN65</accession>
<evidence type="ECO:0000313" key="3">
    <source>
        <dbReference type="Proteomes" id="UP000007800"/>
    </source>
</evidence>
<dbReference type="Proteomes" id="UP000007800">
    <property type="component" value="Unassembled WGS sequence"/>
</dbReference>
<reference evidence="2 3" key="1">
    <citation type="submission" date="2008-07" db="EMBL/GenBank/DDBJ databases">
        <authorList>
            <person name="El-Sayed N."/>
            <person name="Caler E."/>
            <person name="Inman J."/>
            <person name="Amedeo P."/>
            <person name="Hass B."/>
            <person name="Wortman J."/>
        </authorList>
    </citation>
    <scope>NUCLEOTIDE SEQUENCE [LARGE SCALE GENOMIC DNA]</scope>
    <source>
        <strain evidence="3">ATCC 50983 / TXsc</strain>
    </source>
</reference>